<feature type="non-terminal residue" evidence="3">
    <location>
        <position position="410"/>
    </location>
</feature>
<dbReference type="OrthoDB" id="6359816at2759"/>
<feature type="compositionally biased region" description="Acidic residues" evidence="1">
    <location>
        <begin position="119"/>
        <end position="128"/>
    </location>
</feature>
<dbReference type="InterPro" id="IPR011333">
    <property type="entry name" value="SKP1/BTB/POZ_sf"/>
</dbReference>
<evidence type="ECO:0000313" key="3">
    <source>
        <dbReference type="EMBL" id="CAG8741675.1"/>
    </source>
</evidence>
<dbReference type="PANTHER" id="PTHR24413">
    <property type="entry name" value="SPECKLE-TYPE POZ PROTEIN"/>
    <property type="match status" value="1"/>
</dbReference>
<feature type="non-terminal residue" evidence="3">
    <location>
        <position position="1"/>
    </location>
</feature>
<feature type="region of interest" description="Disordered" evidence="1">
    <location>
        <begin position="96"/>
        <end position="147"/>
    </location>
</feature>
<protein>
    <submittedName>
        <fullName evidence="3">5931_t:CDS:1</fullName>
    </submittedName>
</protein>
<gene>
    <name evidence="3" type="ORF">RFULGI_LOCUS12915</name>
</gene>
<reference evidence="3" key="1">
    <citation type="submission" date="2021-06" db="EMBL/GenBank/DDBJ databases">
        <authorList>
            <person name="Kallberg Y."/>
            <person name="Tangrot J."/>
            <person name="Rosling A."/>
        </authorList>
    </citation>
    <scope>NUCLEOTIDE SEQUENCE</scope>
    <source>
        <strain evidence="3">IN212</strain>
    </source>
</reference>
<sequence>IEKFVHSKNFPETGDVTIGVWIDDTRLENEKPKYHCLPSKPWPKDIIDAWYEELNQPDISDVQFNLSETTIFARSSILTKRSEYFRKIIEGSWIEGSQRGSQQNNYNNRHPNKNHTDKEPEDESESSNDEVRLNDDGDVPSQEGKKYQINIPDIHQETFMELLRFLYTNHVEFDSNSLHKRPIDIFIVADKYLVTELRQIAKSKIFNELTVENAAEFLFGIVWQWSDLKSDVMKYVAGEFQKIRKTEGFEQSHASESNGYLVTPLDVATGDNDPEATSYPPQINSSASPNEFNRSRWQLIREHVLVEKNVPPSPPQPSVLADDGVEEFYSPTSTKIESPITPKRDNYPNSPLRVLRSKAVVQQRSDINKLEKEIEKVLSRKYGSNALTGMNGNFANASLSSLPTSDIVGK</sequence>
<organism evidence="3 4">
    <name type="scientific">Racocetra fulgida</name>
    <dbReference type="NCBI Taxonomy" id="60492"/>
    <lineage>
        <taxon>Eukaryota</taxon>
        <taxon>Fungi</taxon>
        <taxon>Fungi incertae sedis</taxon>
        <taxon>Mucoromycota</taxon>
        <taxon>Glomeromycotina</taxon>
        <taxon>Glomeromycetes</taxon>
        <taxon>Diversisporales</taxon>
        <taxon>Gigasporaceae</taxon>
        <taxon>Racocetra</taxon>
    </lineage>
</organism>
<dbReference type="SUPFAM" id="SSF54695">
    <property type="entry name" value="POZ domain"/>
    <property type="match status" value="1"/>
</dbReference>
<dbReference type="InterPro" id="IPR000210">
    <property type="entry name" value="BTB/POZ_dom"/>
</dbReference>
<evidence type="ECO:0000259" key="2">
    <source>
        <dbReference type="PROSITE" id="PS50097"/>
    </source>
</evidence>
<dbReference type="PROSITE" id="PS50097">
    <property type="entry name" value="BTB"/>
    <property type="match status" value="1"/>
</dbReference>
<dbReference type="SMART" id="SM00225">
    <property type="entry name" value="BTB"/>
    <property type="match status" value="1"/>
</dbReference>
<accession>A0A9N9NIS3</accession>
<dbReference type="AlphaFoldDB" id="A0A9N9NIS3"/>
<evidence type="ECO:0000313" key="4">
    <source>
        <dbReference type="Proteomes" id="UP000789396"/>
    </source>
</evidence>
<comment type="caution">
    <text evidence="3">The sequence shown here is derived from an EMBL/GenBank/DDBJ whole genome shotgun (WGS) entry which is preliminary data.</text>
</comment>
<feature type="domain" description="BTB" evidence="2">
    <location>
        <begin position="60"/>
        <end position="175"/>
    </location>
</feature>
<dbReference type="Proteomes" id="UP000789396">
    <property type="component" value="Unassembled WGS sequence"/>
</dbReference>
<name>A0A9N9NIS3_9GLOM</name>
<proteinExistence type="predicted"/>
<dbReference type="Gene3D" id="3.30.710.10">
    <property type="entry name" value="Potassium Channel Kv1.1, Chain A"/>
    <property type="match status" value="1"/>
</dbReference>
<keyword evidence="4" id="KW-1185">Reference proteome</keyword>
<dbReference type="EMBL" id="CAJVPZ010032344">
    <property type="protein sequence ID" value="CAG8741675.1"/>
    <property type="molecule type" value="Genomic_DNA"/>
</dbReference>
<dbReference type="Pfam" id="PF00651">
    <property type="entry name" value="BTB"/>
    <property type="match status" value="1"/>
</dbReference>
<evidence type="ECO:0000256" key="1">
    <source>
        <dbReference type="SAM" id="MobiDB-lite"/>
    </source>
</evidence>